<dbReference type="InterPro" id="IPR050194">
    <property type="entry name" value="Glycosyltransferase_grp1"/>
</dbReference>
<comment type="caution">
    <text evidence="4">The sequence shown here is derived from an EMBL/GenBank/DDBJ whole genome shotgun (WGS) entry which is preliminary data.</text>
</comment>
<accession>A0A0G0PZ96</accession>
<dbReference type="Pfam" id="PF13439">
    <property type="entry name" value="Glyco_transf_4"/>
    <property type="match status" value="2"/>
</dbReference>
<dbReference type="EMBL" id="LBVV01000008">
    <property type="protein sequence ID" value="KKQ94711.1"/>
    <property type="molecule type" value="Genomic_DNA"/>
</dbReference>
<dbReference type="CDD" id="cd03794">
    <property type="entry name" value="GT4_WbuB-like"/>
    <property type="match status" value="1"/>
</dbReference>
<evidence type="ECO:0000259" key="3">
    <source>
        <dbReference type="Pfam" id="PF13439"/>
    </source>
</evidence>
<dbReference type="PATRIC" id="fig|1618345.3.peg.524"/>
<evidence type="ECO:0000256" key="1">
    <source>
        <dbReference type="SAM" id="Phobius"/>
    </source>
</evidence>
<name>A0A0G0PZ96_UNCC2</name>
<protein>
    <submittedName>
        <fullName evidence="4">Glycosyl transferase group 1</fullName>
    </submittedName>
</protein>
<keyword evidence="4" id="KW-0808">Transferase</keyword>
<dbReference type="CDD" id="cd03801">
    <property type="entry name" value="GT4_PimA-like"/>
    <property type="match status" value="1"/>
</dbReference>
<dbReference type="InterPro" id="IPR001296">
    <property type="entry name" value="Glyco_trans_1"/>
</dbReference>
<keyword evidence="1" id="KW-1133">Transmembrane helix</keyword>
<feature type="domain" description="Glycosyltransferase subfamily 4-like N-terminal" evidence="3">
    <location>
        <begin position="15"/>
        <end position="183"/>
    </location>
</feature>
<evidence type="ECO:0000313" key="4">
    <source>
        <dbReference type="EMBL" id="KKQ94711.1"/>
    </source>
</evidence>
<reference evidence="4 5" key="1">
    <citation type="journal article" date="2015" name="Nature">
        <title>rRNA introns, odd ribosomes, and small enigmatic genomes across a large radiation of phyla.</title>
        <authorList>
            <person name="Brown C.T."/>
            <person name="Hug L.A."/>
            <person name="Thomas B.C."/>
            <person name="Sharon I."/>
            <person name="Castelle C.J."/>
            <person name="Singh A."/>
            <person name="Wilkins M.J."/>
            <person name="Williams K.H."/>
            <person name="Banfield J.F."/>
        </authorList>
    </citation>
    <scope>NUCLEOTIDE SEQUENCE [LARGE SCALE GENOMIC DNA]</scope>
</reference>
<dbReference type="Proteomes" id="UP000034207">
    <property type="component" value="Unassembled WGS sequence"/>
</dbReference>
<dbReference type="Gene3D" id="3.40.50.2000">
    <property type="entry name" value="Glycogen Phosphorylase B"/>
    <property type="match status" value="4"/>
</dbReference>
<dbReference type="STRING" id="1618345.UT18_C0008G0016"/>
<dbReference type="PANTHER" id="PTHR45947:SF15">
    <property type="entry name" value="TEICHURONIC ACID BIOSYNTHESIS GLYCOSYLTRANSFERASE TUAC-RELATED"/>
    <property type="match status" value="1"/>
</dbReference>
<feature type="transmembrane region" description="Helical" evidence="1">
    <location>
        <begin position="428"/>
        <end position="447"/>
    </location>
</feature>
<keyword evidence="1" id="KW-0472">Membrane</keyword>
<feature type="domain" description="Glycosyl transferase family 1" evidence="2">
    <location>
        <begin position="550"/>
        <end position="703"/>
    </location>
</feature>
<keyword evidence="1" id="KW-0812">Transmembrane</keyword>
<dbReference type="SUPFAM" id="SSF53756">
    <property type="entry name" value="UDP-Glycosyltransferase/glycogen phosphorylase"/>
    <property type="match status" value="2"/>
</dbReference>
<proteinExistence type="predicted"/>
<dbReference type="InterPro" id="IPR028098">
    <property type="entry name" value="Glyco_trans_4-like_N"/>
</dbReference>
<dbReference type="Pfam" id="PF00534">
    <property type="entry name" value="Glycos_transf_1"/>
    <property type="match status" value="2"/>
</dbReference>
<gene>
    <name evidence="4" type="ORF">UT18_C0008G0016</name>
</gene>
<dbReference type="AlphaFoldDB" id="A0A0G0PZ96"/>
<feature type="domain" description="Glycosyltransferase subfamily 4-like N-terminal" evidence="3">
    <location>
        <begin position="384"/>
        <end position="537"/>
    </location>
</feature>
<dbReference type="GO" id="GO:0016757">
    <property type="term" value="F:glycosyltransferase activity"/>
    <property type="evidence" value="ECO:0007669"/>
    <property type="project" value="InterPro"/>
</dbReference>
<sequence length="729" mass="84109">MKILFISSFYKPHEGGVEKYIESLGTALATRGQEINILCCNTEYAKKIEKHKQFKIYRLDTINILNNQFPLPKPTANNFRLIKRLIKESDLVNIHVRFYPLSFLSAMMCKIYGKGYFATEHGTVHTKFTNPLFNLTVRIWDHTLGALIFVMAEQKIATSKKAAEFLHHLGSGKTTVIPNSINLLPFDEKRKTKNQLVFVGRVIEQKGILDLINVFNNLGTEYKDLKLVIIGDGPLRKKIDQIGYKNIILKGNISNKYIFSELRKSKVFINPSYSEGMPTTVLEAIAAGVPVIATNTGSTSDIVKKYLFYPRDLKALKELILHVLSNREEAIDIAKENYERIKKFTWKNTADKFLKLAINRKRGKKVIFVRSNPVSPDPRVEKEAAALSKEGFEVSILAWDREKMNKRHEKKSFGFITRFRLYAPYGKLSVFFYLPIWWFYVFFYLLLHKFDVVHACDLDTALPSLIAAKIKRKKIIYDIFDFYADFVPFSKESLFYRMIKKIDFFVINHSNSVIIVSDERKKQIAGSNPRTLIIIYNSPPKIEVIPRFIPNRNFSIFYAGILDNNRDLDTLISAAKDNPKIHITIAGYGEKSEYYKQIKMENYEFLGKISYQRVLKETAKADALIATYDPSIRNHKFSSPNKVFEAMLLGKPIIVAKNTGIDKLVTKKDFGIMVKYNNLKDLSNAINLLATNKSMYKNFVQNALNSYPNYSWERMAKRLIDTYKKLVQQ</sequence>
<evidence type="ECO:0000259" key="2">
    <source>
        <dbReference type="Pfam" id="PF00534"/>
    </source>
</evidence>
<organism evidence="4 5">
    <name type="scientific">candidate division CPR2 bacterium GW2011_GWC2_39_10</name>
    <dbReference type="NCBI Taxonomy" id="1618345"/>
    <lineage>
        <taxon>Bacteria</taxon>
        <taxon>Bacteria division CPR2</taxon>
    </lineage>
</organism>
<feature type="domain" description="Glycosyl transferase family 1" evidence="2">
    <location>
        <begin position="188"/>
        <end position="339"/>
    </location>
</feature>
<evidence type="ECO:0000313" key="5">
    <source>
        <dbReference type="Proteomes" id="UP000034207"/>
    </source>
</evidence>
<dbReference type="PANTHER" id="PTHR45947">
    <property type="entry name" value="SULFOQUINOVOSYL TRANSFERASE SQD2"/>
    <property type="match status" value="1"/>
</dbReference>